<evidence type="ECO:0000313" key="2">
    <source>
        <dbReference type="Proteomes" id="UP000663868"/>
    </source>
</evidence>
<comment type="caution">
    <text evidence="1">The sequence shown here is derived from an EMBL/GenBank/DDBJ whole genome shotgun (WGS) entry which is preliminary data.</text>
</comment>
<reference evidence="1" key="1">
    <citation type="submission" date="2021-02" db="EMBL/GenBank/DDBJ databases">
        <authorList>
            <person name="Nowell W R."/>
        </authorList>
    </citation>
    <scope>NUCLEOTIDE SEQUENCE</scope>
</reference>
<dbReference type="AlphaFoldDB" id="A0A819R594"/>
<gene>
    <name evidence="1" type="ORF">KXQ929_LOCUS30792</name>
</gene>
<proteinExistence type="predicted"/>
<organism evidence="1 2">
    <name type="scientific">Adineta steineri</name>
    <dbReference type="NCBI Taxonomy" id="433720"/>
    <lineage>
        <taxon>Eukaryota</taxon>
        <taxon>Metazoa</taxon>
        <taxon>Spiralia</taxon>
        <taxon>Gnathifera</taxon>
        <taxon>Rotifera</taxon>
        <taxon>Eurotatoria</taxon>
        <taxon>Bdelloidea</taxon>
        <taxon>Adinetida</taxon>
        <taxon>Adinetidae</taxon>
        <taxon>Adineta</taxon>
    </lineage>
</organism>
<accession>A0A819R594</accession>
<protein>
    <submittedName>
        <fullName evidence="1">Uncharacterized protein</fullName>
    </submittedName>
</protein>
<sequence>MDTFDYPVIIKQESLSLPTSSPFIYKILNTNDSIMPIVPNIKVESEDLMEIARQKKFNLIIPSEHEEPNKKFRLVRKAFAIVCRSNMTKDDIMQHIHREFNLLVQYICISSPNELPTCSSSRMQCNYLVTNYARAWNSFLKKAGHYIEFGKFRFVPSRACIKSSKKIRYKHKQTGTTYSIQNQHSQIPKRSLIAEQIAQDIMINVRTSIENAMELANTQISTESQYERNA</sequence>
<dbReference type="EMBL" id="CAJOBB010003410">
    <property type="protein sequence ID" value="CAF4039011.1"/>
    <property type="molecule type" value="Genomic_DNA"/>
</dbReference>
<evidence type="ECO:0000313" key="1">
    <source>
        <dbReference type="EMBL" id="CAF4039011.1"/>
    </source>
</evidence>
<name>A0A819R594_9BILA</name>
<dbReference type="Proteomes" id="UP000663868">
    <property type="component" value="Unassembled WGS sequence"/>
</dbReference>